<dbReference type="Proteomes" id="UP000016843">
    <property type="component" value="Unassembled WGS sequence"/>
</dbReference>
<sequence length="34" mass="4202">MHLEEIECFFNQFQSSGEAKWIFWMNLFYSPDLL</sequence>
<gene>
    <name evidence="1" type="ORF">P872_01300</name>
</gene>
<keyword evidence="2" id="KW-1185">Reference proteome</keyword>
<organism evidence="1 2">
    <name type="scientific">Rhodonellum psychrophilum GCM71 = DSM 17998</name>
    <dbReference type="NCBI Taxonomy" id="1123057"/>
    <lineage>
        <taxon>Bacteria</taxon>
        <taxon>Pseudomonadati</taxon>
        <taxon>Bacteroidota</taxon>
        <taxon>Cytophagia</taxon>
        <taxon>Cytophagales</taxon>
        <taxon>Cytophagaceae</taxon>
        <taxon>Rhodonellum</taxon>
    </lineage>
</organism>
<reference evidence="1 2" key="1">
    <citation type="journal article" date="2013" name="Genome Announc.">
        <title>Draft Genome Sequence of the Psychrophilic and Alkaliphilic Rhodonellum psychrophilum Strain GCM71T.</title>
        <authorList>
            <person name="Hauptmann A.L."/>
            <person name="Glaring M.A."/>
            <person name="Hallin P.F."/>
            <person name="Prieme A."/>
            <person name="Stougaard P."/>
        </authorList>
    </citation>
    <scope>NUCLEOTIDE SEQUENCE [LARGE SCALE GENOMIC DNA]</scope>
    <source>
        <strain evidence="1 2">GCM71</strain>
    </source>
</reference>
<name>U5C2A7_9BACT</name>
<proteinExistence type="predicted"/>
<protein>
    <submittedName>
        <fullName evidence="1">Uncharacterized protein</fullName>
    </submittedName>
</protein>
<accession>U5C2A7</accession>
<dbReference type="AlphaFoldDB" id="U5C2A7"/>
<evidence type="ECO:0000313" key="2">
    <source>
        <dbReference type="Proteomes" id="UP000016843"/>
    </source>
</evidence>
<comment type="caution">
    <text evidence="1">The sequence shown here is derived from an EMBL/GenBank/DDBJ whole genome shotgun (WGS) entry which is preliminary data.</text>
</comment>
<dbReference type="EMBL" id="AWXR01000008">
    <property type="protein sequence ID" value="ERM83924.1"/>
    <property type="molecule type" value="Genomic_DNA"/>
</dbReference>
<evidence type="ECO:0000313" key="1">
    <source>
        <dbReference type="EMBL" id="ERM83924.1"/>
    </source>
</evidence>